<dbReference type="Proteomes" id="UP000256941">
    <property type="component" value="Unassembled WGS sequence"/>
</dbReference>
<evidence type="ECO:0000256" key="3">
    <source>
        <dbReference type="ARBA" id="ARBA00022630"/>
    </source>
</evidence>
<organism evidence="7 8">
    <name type="scientific">Paracoccus versutus</name>
    <name type="common">Thiobacillus versutus</name>
    <dbReference type="NCBI Taxonomy" id="34007"/>
    <lineage>
        <taxon>Bacteria</taxon>
        <taxon>Pseudomonadati</taxon>
        <taxon>Pseudomonadota</taxon>
        <taxon>Alphaproteobacteria</taxon>
        <taxon>Rhodobacterales</taxon>
        <taxon>Paracoccaceae</taxon>
        <taxon>Paracoccus</taxon>
    </lineage>
</organism>
<comment type="cofactor">
    <cofactor evidence="1">
        <name>FMN</name>
        <dbReference type="ChEBI" id="CHEBI:58210"/>
    </cofactor>
</comment>
<evidence type="ECO:0000259" key="6">
    <source>
        <dbReference type="Pfam" id="PF00881"/>
    </source>
</evidence>
<dbReference type="AlphaFoldDB" id="A0A3D9XQW0"/>
<dbReference type="CDD" id="cd02136">
    <property type="entry name" value="PnbA_NfnB-like"/>
    <property type="match status" value="1"/>
</dbReference>
<comment type="caution">
    <text evidence="7">The sequence shown here is derived from an EMBL/GenBank/DDBJ whole genome shotgun (WGS) entry which is preliminary data.</text>
</comment>
<dbReference type="Gene3D" id="3.40.109.10">
    <property type="entry name" value="NADH Oxidase"/>
    <property type="match status" value="1"/>
</dbReference>
<comment type="similarity">
    <text evidence="2">Belongs to the nitroreductase family.</text>
</comment>
<keyword evidence="4" id="KW-0288">FMN</keyword>
<evidence type="ECO:0000313" key="7">
    <source>
        <dbReference type="EMBL" id="REF71968.1"/>
    </source>
</evidence>
<keyword evidence="5" id="KW-0560">Oxidoreductase</keyword>
<dbReference type="Pfam" id="PF00881">
    <property type="entry name" value="Nitroreductase"/>
    <property type="match status" value="1"/>
</dbReference>
<dbReference type="InterPro" id="IPR000415">
    <property type="entry name" value="Nitroreductase-like"/>
</dbReference>
<evidence type="ECO:0000256" key="1">
    <source>
        <dbReference type="ARBA" id="ARBA00001917"/>
    </source>
</evidence>
<name>A0A3D9XQW0_PARVE</name>
<accession>A0A3D9XQW0</accession>
<dbReference type="EMBL" id="QTUJ01000001">
    <property type="protein sequence ID" value="REF71968.1"/>
    <property type="molecule type" value="Genomic_DNA"/>
</dbReference>
<feature type="domain" description="Nitroreductase" evidence="6">
    <location>
        <begin position="23"/>
        <end position="211"/>
    </location>
</feature>
<dbReference type="RefSeq" id="WP_116220618.1">
    <property type="nucleotide sequence ID" value="NZ_CP038196.1"/>
</dbReference>
<evidence type="ECO:0000256" key="2">
    <source>
        <dbReference type="ARBA" id="ARBA00007118"/>
    </source>
</evidence>
<dbReference type="PANTHER" id="PTHR43673:SF2">
    <property type="entry name" value="NITROREDUCTASE"/>
    <property type="match status" value="1"/>
</dbReference>
<gene>
    <name evidence="7" type="ORF">BDD41_0432</name>
</gene>
<sequence length="235" mass="26047">MRQIEDIPAGEESDADVLRRLMRARYSCRAFRPDPVPEETIRRIVDTARWAASWSNVQPWDELIVTRPETTARLSAALLAEAEAHPEIASDIPYPESYPAPNMARRREVGFGLYAALGIAREDRAARHAHHLKNFRFFGAPHVALLSVPRALGPYGVLDIGAFVSSFLLAAQAEGVATVAQAALAQHARVIRAVVDLPEDRDFVCGISFGYALPEDAANRFRSTRIEPEALFRFA</sequence>
<evidence type="ECO:0000256" key="5">
    <source>
        <dbReference type="ARBA" id="ARBA00023002"/>
    </source>
</evidence>
<evidence type="ECO:0000256" key="4">
    <source>
        <dbReference type="ARBA" id="ARBA00022643"/>
    </source>
</evidence>
<dbReference type="PANTHER" id="PTHR43673">
    <property type="entry name" value="NAD(P)H NITROREDUCTASE YDGI-RELATED"/>
    <property type="match status" value="1"/>
</dbReference>
<proteinExistence type="inferred from homology"/>
<evidence type="ECO:0000313" key="8">
    <source>
        <dbReference type="Proteomes" id="UP000256941"/>
    </source>
</evidence>
<dbReference type="SUPFAM" id="SSF55469">
    <property type="entry name" value="FMN-dependent nitroreductase-like"/>
    <property type="match status" value="1"/>
</dbReference>
<dbReference type="GO" id="GO:0016491">
    <property type="term" value="F:oxidoreductase activity"/>
    <property type="evidence" value="ECO:0007669"/>
    <property type="project" value="UniProtKB-KW"/>
</dbReference>
<reference evidence="7 8" key="1">
    <citation type="submission" date="2018-08" db="EMBL/GenBank/DDBJ databases">
        <title>Genomic Encyclopedia of Archaeal and Bacterial Type Strains, Phase II (KMG-II): from individual species to whole genera.</title>
        <authorList>
            <person name="Goeker M."/>
        </authorList>
    </citation>
    <scope>NUCLEOTIDE SEQUENCE [LARGE SCALE GENOMIC DNA]</scope>
    <source>
        <strain evidence="7 8">DSM 17099</strain>
    </source>
</reference>
<keyword evidence="3" id="KW-0285">Flavoprotein</keyword>
<protein>
    <submittedName>
        <fullName evidence="7">Nitroreductase</fullName>
    </submittedName>
</protein>
<dbReference type="InterPro" id="IPR029479">
    <property type="entry name" value="Nitroreductase"/>
</dbReference>